<proteinExistence type="predicted"/>
<gene>
    <name evidence="1" type="ORF">DEX24_12955</name>
</gene>
<name>A0A2U3AIX9_9BACL</name>
<organism evidence="1 2">
    <name type="scientific">Kurthia sibirica</name>
    <dbReference type="NCBI Taxonomy" id="202750"/>
    <lineage>
        <taxon>Bacteria</taxon>
        <taxon>Bacillati</taxon>
        <taxon>Bacillota</taxon>
        <taxon>Bacilli</taxon>
        <taxon>Bacillales</taxon>
        <taxon>Caryophanaceae</taxon>
        <taxon>Kurthia</taxon>
    </lineage>
</organism>
<dbReference type="AlphaFoldDB" id="A0A2U3AIX9"/>
<comment type="caution">
    <text evidence="1">The sequence shown here is derived from an EMBL/GenBank/DDBJ whole genome shotgun (WGS) entry which is preliminary data.</text>
</comment>
<protein>
    <submittedName>
        <fullName evidence="1">Uncharacterized protein</fullName>
    </submittedName>
</protein>
<dbReference type="EMBL" id="QFVR01000020">
    <property type="protein sequence ID" value="PWI24495.1"/>
    <property type="molecule type" value="Genomic_DNA"/>
</dbReference>
<reference evidence="1 2" key="1">
    <citation type="submission" date="2018-05" db="EMBL/GenBank/DDBJ databases">
        <title>Kurthia sibirica genome sequence.</title>
        <authorList>
            <person name="Maclea K.S."/>
            <person name="Goen A.E."/>
        </authorList>
    </citation>
    <scope>NUCLEOTIDE SEQUENCE [LARGE SCALE GENOMIC DNA]</scope>
    <source>
        <strain evidence="1 2">ATCC 49154</strain>
    </source>
</reference>
<accession>A0A2U3AIX9</accession>
<evidence type="ECO:0000313" key="1">
    <source>
        <dbReference type="EMBL" id="PWI24495.1"/>
    </source>
</evidence>
<dbReference type="Proteomes" id="UP000245938">
    <property type="component" value="Unassembled WGS sequence"/>
</dbReference>
<sequence length="78" mass="9302">MINAFLQKEIKRFKFYPLNHLHADAWPNGRKDIIKRYLQRFGDQVEIVVMDRNQRFKTAVRKASIDLSLLLLCLVDLE</sequence>
<evidence type="ECO:0000313" key="2">
    <source>
        <dbReference type="Proteomes" id="UP000245938"/>
    </source>
</evidence>
<keyword evidence="2" id="KW-1185">Reference proteome</keyword>